<dbReference type="EMBL" id="QMEY01000008">
    <property type="protein sequence ID" value="RBQ18380.1"/>
    <property type="molecule type" value="Genomic_DNA"/>
</dbReference>
<evidence type="ECO:0000256" key="1">
    <source>
        <dbReference type="SAM" id="Phobius"/>
    </source>
</evidence>
<keyword evidence="1" id="KW-0812">Transmembrane</keyword>
<comment type="caution">
    <text evidence="2">The sequence shown here is derived from an EMBL/GenBank/DDBJ whole genome shotgun (WGS) entry which is preliminary data.</text>
</comment>
<gene>
    <name evidence="2" type="ORF">DP939_21200</name>
</gene>
<proteinExistence type="predicted"/>
<accession>A0A366LXT6</accession>
<dbReference type="AlphaFoldDB" id="A0A366LXT6"/>
<evidence type="ECO:0000313" key="3">
    <source>
        <dbReference type="Proteomes" id="UP000253303"/>
    </source>
</evidence>
<feature type="transmembrane region" description="Helical" evidence="1">
    <location>
        <begin position="30"/>
        <end position="47"/>
    </location>
</feature>
<reference evidence="2 3" key="1">
    <citation type="submission" date="2018-06" db="EMBL/GenBank/DDBJ databases">
        <title>Sphaerisporangium craniellae sp. nov., isolated from a marine sponge in the South China Sea.</title>
        <authorList>
            <person name="Li L."/>
        </authorList>
    </citation>
    <scope>NUCLEOTIDE SEQUENCE [LARGE SCALE GENOMIC DNA]</scope>
    <source>
        <strain evidence="2 3">LHW63015</strain>
    </source>
</reference>
<dbReference type="Proteomes" id="UP000253303">
    <property type="component" value="Unassembled WGS sequence"/>
</dbReference>
<feature type="transmembrane region" description="Helical" evidence="1">
    <location>
        <begin position="7"/>
        <end position="24"/>
    </location>
</feature>
<evidence type="ECO:0000313" key="2">
    <source>
        <dbReference type="EMBL" id="RBQ18380.1"/>
    </source>
</evidence>
<keyword evidence="1" id="KW-1133">Transmembrane helix</keyword>
<keyword evidence="1" id="KW-0472">Membrane</keyword>
<protein>
    <submittedName>
        <fullName evidence="2">Uncharacterized protein</fullName>
    </submittedName>
</protein>
<keyword evidence="3" id="KW-1185">Reference proteome</keyword>
<name>A0A366LXT6_9ACTN</name>
<organism evidence="2 3">
    <name type="scientific">Spongiactinospora rosea</name>
    <dbReference type="NCBI Taxonomy" id="2248750"/>
    <lineage>
        <taxon>Bacteria</taxon>
        <taxon>Bacillati</taxon>
        <taxon>Actinomycetota</taxon>
        <taxon>Actinomycetes</taxon>
        <taxon>Streptosporangiales</taxon>
        <taxon>Streptosporangiaceae</taxon>
        <taxon>Spongiactinospora</taxon>
    </lineage>
</organism>
<sequence length="65" mass="7116">MSPLGKYYVGAAIASVLVLLLLPLPALANWIIVLALLGAPVAGYFMLDPSQRERLKRVRRRGLGR</sequence>
<dbReference type="RefSeq" id="WP_113982460.1">
    <property type="nucleotide sequence ID" value="NZ_QMEY01000008.1"/>
</dbReference>